<dbReference type="Proteomes" id="UP000093069">
    <property type="component" value="Chromosome I"/>
</dbReference>
<dbReference type="OrthoDB" id="86197at2157"/>
<proteinExistence type="predicted"/>
<keyword evidence="4" id="KW-1185">Reference proteome</keyword>
<accession>A0A160VUQ8</accession>
<sequence>MRSLKAFLLLLLVVSIVTKPSMGGFEPIKRNNIYLTGLVEVELNVTLVNTGDVPRYIIVNPRYQFEVLRKNESEFLYHTSSGDSIVGTPGQTLLNYVPGFWIYPHEVLRVRFFINETDAFPIDLKNYYQPQCTGYGYIEGDVLKIKIPPTIYTGPICNVMYPQLLNFPHYLDPKALFDIKAFDVVVYNYQGIVKFKVTHNTTLNIPTRVVFAIAPPLLFPGAKVYGYSPAPTMNYTGYIEYLQETFWSTGEINQPSSIDIQNELVIYDISQDLLTSKVKINTAKTVNTKIDYPVWVVWLGDGSSIEISYKFKWGVN</sequence>
<dbReference type="AlphaFoldDB" id="A0A160VUQ8"/>
<evidence type="ECO:0000313" key="1">
    <source>
        <dbReference type="EMBL" id="ASJ16654.1"/>
    </source>
</evidence>
<evidence type="ECO:0000313" key="2">
    <source>
        <dbReference type="EMBL" id="CUX77421.1"/>
    </source>
</evidence>
<reference evidence="2" key="1">
    <citation type="submission" date="2016-01" db="EMBL/GenBank/DDBJ databases">
        <authorList>
            <person name="Oliw E.H."/>
        </authorList>
    </citation>
    <scope>NUCLEOTIDE SEQUENCE</scope>
    <source>
        <strain evidence="2">1</strain>
    </source>
</reference>
<dbReference type="RefSeq" id="WP_068576709.1">
    <property type="nucleotide sequence ID" value="NZ_CP015193.1"/>
</dbReference>
<evidence type="ECO:0000313" key="4">
    <source>
        <dbReference type="Proteomes" id="UP000250189"/>
    </source>
</evidence>
<dbReference type="EMBL" id="LN999010">
    <property type="protein sequence ID" value="CUX77421.1"/>
    <property type="molecule type" value="Genomic_DNA"/>
</dbReference>
<dbReference type="KEGG" id="tch:CHITON_0642"/>
<dbReference type="EMBL" id="CP015193">
    <property type="protein sequence ID" value="ASJ16654.1"/>
    <property type="molecule type" value="Genomic_DNA"/>
</dbReference>
<organism evidence="2 3">
    <name type="scientific">Thermococcus chitonophagus</name>
    <dbReference type="NCBI Taxonomy" id="54262"/>
    <lineage>
        <taxon>Archaea</taxon>
        <taxon>Methanobacteriati</taxon>
        <taxon>Methanobacteriota</taxon>
        <taxon>Thermococci</taxon>
        <taxon>Thermococcales</taxon>
        <taxon>Thermococcaceae</taxon>
        <taxon>Thermococcus</taxon>
    </lineage>
</organism>
<protein>
    <submittedName>
        <fullName evidence="2">Uncharacterized protein</fullName>
    </submittedName>
</protein>
<dbReference type="Proteomes" id="UP000250189">
    <property type="component" value="Chromosome"/>
</dbReference>
<name>A0A160VUQ8_9EURY</name>
<gene>
    <name evidence="1" type="ORF">A3L04_06015</name>
    <name evidence="2" type="ORF">CHITON_0642</name>
</gene>
<dbReference type="GeneID" id="33322117"/>
<reference evidence="1 4" key="3">
    <citation type="submission" date="2016-04" db="EMBL/GenBank/DDBJ databases">
        <title>Complete genome sequence of Thermococcus chitonophagus type strain GC74.</title>
        <authorList>
            <person name="Oger P.M."/>
        </authorList>
    </citation>
    <scope>NUCLEOTIDE SEQUENCE [LARGE SCALE GENOMIC DNA]</scope>
    <source>
        <strain evidence="1 4">GC74</strain>
    </source>
</reference>
<dbReference type="STRING" id="54262.CHITON_0642"/>
<evidence type="ECO:0000313" key="3">
    <source>
        <dbReference type="Proteomes" id="UP000093069"/>
    </source>
</evidence>
<reference evidence="3" key="2">
    <citation type="submission" date="2016-01" db="EMBL/GenBank/DDBJ databases">
        <authorList>
            <person name="Vorgias C.E."/>
        </authorList>
    </citation>
    <scope>NUCLEOTIDE SEQUENCE [LARGE SCALE GENOMIC DNA]</scope>
</reference>